<dbReference type="Gene3D" id="2.30.30.40">
    <property type="entry name" value="SH3 Domains"/>
    <property type="match status" value="1"/>
</dbReference>
<keyword evidence="3" id="KW-1185">Reference proteome</keyword>
<dbReference type="InterPro" id="IPR036061">
    <property type="entry name" value="CheW-like_dom_sf"/>
</dbReference>
<dbReference type="PANTHER" id="PTHR22617">
    <property type="entry name" value="CHEMOTAXIS SENSOR HISTIDINE KINASE-RELATED"/>
    <property type="match status" value="1"/>
</dbReference>
<evidence type="ECO:0000313" key="3">
    <source>
        <dbReference type="Proteomes" id="UP001370348"/>
    </source>
</evidence>
<dbReference type="EMBL" id="CP089984">
    <property type="protein sequence ID" value="WXB13121.1"/>
    <property type="molecule type" value="Genomic_DNA"/>
</dbReference>
<dbReference type="PROSITE" id="PS50851">
    <property type="entry name" value="CHEW"/>
    <property type="match status" value="1"/>
</dbReference>
<dbReference type="SUPFAM" id="SSF50341">
    <property type="entry name" value="CheW-like"/>
    <property type="match status" value="1"/>
</dbReference>
<feature type="domain" description="CheW-like" evidence="1">
    <location>
        <begin position="6"/>
        <end position="150"/>
    </location>
</feature>
<dbReference type="PANTHER" id="PTHR22617:SF41">
    <property type="entry name" value="CHEMOTAXIS SIGNAL TRANSDUCTION SYSTEM ADAPTOR PROTEIN CHEW"/>
    <property type="match status" value="1"/>
</dbReference>
<sequence>MASSALTPYLTFALGNDSYATALLRIKEIAAHTPISRVPETPAWLLGVTNLRGTVVPVISLARRLGLPSAPVTKKTCILVLDIERHGEPSPVALEVDSVSELLELGPDSLEPCPAFGTPIESQYILGIAHTGERLVYLLDLDRVLNVSSMASAAQGEPRAT</sequence>
<evidence type="ECO:0000259" key="1">
    <source>
        <dbReference type="PROSITE" id="PS50851"/>
    </source>
</evidence>
<evidence type="ECO:0000313" key="2">
    <source>
        <dbReference type="EMBL" id="WXB13121.1"/>
    </source>
</evidence>
<dbReference type="Pfam" id="PF01584">
    <property type="entry name" value="CheW"/>
    <property type="match status" value="1"/>
</dbReference>
<dbReference type="RefSeq" id="WP_394822740.1">
    <property type="nucleotide sequence ID" value="NZ_CP089984.1"/>
</dbReference>
<reference evidence="2 3" key="1">
    <citation type="submission" date="2021-12" db="EMBL/GenBank/DDBJ databases">
        <title>Discovery of the Pendulisporaceae a myxobacterial family with distinct sporulation behavior and unique specialized metabolism.</title>
        <authorList>
            <person name="Garcia R."/>
            <person name="Popoff A."/>
            <person name="Bader C.D."/>
            <person name="Loehr J."/>
            <person name="Walesch S."/>
            <person name="Walt C."/>
            <person name="Boldt J."/>
            <person name="Bunk B."/>
            <person name="Haeckl F.J.F.P.J."/>
            <person name="Gunesch A.P."/>
            <person name="Birkelbach J."/>
            <person name="Nuebel U."/>
            <person name="Pietschmann T."/>
            <person name="Bach T."/>
            <person name="Mueller R."/>
        </authorList>
    </citation>
    <scope>NUCLEOTIDE SEQUENCE [LARGE SCALE GENOMIC DNA]</scope>
    <source>
        <strain evidence="2 3">MSr11954</strain>
    </source>
</reference>
<dbReference type="InterPro" id="IPR039315">
    <property type="entry name" value="CheW"/>
</dbReference>
<organism evidence="2 3">
    <name type="scientific">Pendulispora albinea</name>
    <dbReference type="NCBI Taxonomy" id="2741071"/>
    <lineage>
        <taxon>Bacteria</taxon>
        <taxon>Pseudomonadati</taxon>
        <taxon>Myxococcota</taxon>
        <taxon>Myxococcia</taxon>
        <taxon>Myxococcales</taxon>
        <taxon>Sorangiineae</taxon>
        <taxon>Pendulisporaceae</taxon>
        <taxon>Pendulispora</taxon>
    </lineage>
</organism>
<dbReference type="Gene3D" id="2.40.50.180">
    <property type="entry name" value="CheA-289, Domain 4"/>
    <property type="match status" value="1"/>
</dbReference>
<dbReference type="Proteomes" id="UP001370348">
    <property type="component" value="Chromosome"/>
</dbReference>
<accession>A0ABZ2LVH7</accession>
<gene>
    <name evidence="2" type="ORF">LZC94_35405</name>
</gene>
<proteinExistence type="predicted"/>
<dbReference type="SMART" id="SM00260">
    <property type="entry name" value="CheW"/>
    <property type="match status" value="1"/>
</dbReference>
<name>A0ABZ2LVH7_9BACT</name>
<protein>
    <submittedName>
        <fullName evidence="2">Chemotaxis protein CheW</fullName>
    </submittedName>
</protein>
<dbReference type="InterPro" id="IPR002545">
    <property type="entry name" value="CheW-lke_dom"/>
</dbReference>